<evidence type="ECO:0000256" key="4">
    <source>
        <dbReference type="ARBA" id="ARBA00022989"/>
    </source>
</evidence>
<keyword evidence="8" id="KW-0807">Transducer</keyword>
<dbReference type="PANTHER" id="PTHR24228:SF59">
    <property type="entry name" value="NEUROPEPTIDE RECEPTOR 15"/>
    <property type="match status" value="1"/>
</dbReference>
<name>A0A8J1UVT4_OWEFU</name>
<evidence type="ECO:0000313" key="10">
    <source>
        <dbReference type="Proteomes" id="UP000749559"/>
    </source>
</evidence>
<dbReference type="CDD" id="cd00637">
    <property type="entry name" value="7tm_classA_rhodopsin-like"/>
    <property type="match status" value="1"/>
</dbReference>
<comment type="caution">
    <text evidence="9">The sequence shown here is derived from an EMBL/GenBank/DDBJ whole genome shotgun (WGS) entry which is preliminary data.</text>
</comment>
<dbReference type="InterPro" id="IPR000276">
    <property type="entry name" value="GPCR_Rhodpsn"/>
</dbReference>
<keyword evidence="4" id="KW-1133">Transmembrane helix</keyword>
<proteinExistence type="predicted"/>
<protein>
    <submittedName>
        <fullName evidence="9">Uncharacterized protein</fullName>
    </submittedName>
</protein>
<dbReference type="Proteomes" id="UP000749559">
    <property type="component" value="Unassembled WGS sequence"/>
</dbReference>
<gene>
    <name evidence="9" type="ORF">OFUS_LOCUS24673</name>
</gene>
<keyword evidence="2" id="KW-1003">Cell membrane</keyword>
<keyword evidence="6" id="KW-0472">Membrane</keyword>
<dbReference type="PANTHER" id="PTHR24228">
    <property type="entry name" value="B2 BRADYKININ RECEPTOR/ANGIOTENSIN II RECEPTOR"/>
    <property type="match status" value="1"/>
</dbReference>
<accession>A0A8J1UVT4</accession>
<dbReference type="InterPro" id="IPR017452">
    <property type="entry name" value="GPCR_Rhodpsn_7TM"/>
</dbReference>
<evidence type="ECO:0000256" key="8">
    <source>
        <dbReference type="ARBA" id="ARBA00023224"/>
    </source>
</evidence>
<evidence type="ECO:0000256" key="2">
    <source>
        <dbReference type="ARBA" id="ARBA00022475"/>
    </source>
</evidence>
<dbReference type="SUPFAM" id="SSF81321">
    <property type="entry name" value="Family A G protein-coupled receptor-like"/>
    <property type="match status" value="1"/>
</dbReference>
<dbReference type="GO" id="GO:0004930">
    <property type="term" value="F:G protein-coupled receptor activity"/>
    <property type="evidence" value="ECO:0007669"/>
    <property type="project" value="UniProtKB-KW"/>
</dbReference>
<evidence type="ECO:0000256" key="5">
    <source>
        <dbReference type="ARBA" id="ARBA00023040"/>
    </source>
</evidence>
<organism evidence="9 10">
    <name type="scientific">Owenia fusiformis</name>
    <name type="common">Polychaete worm</name>
    <dbReference type="NCBI Taxonomy" id="6347"/>
    <lineage>
        <taxon>Eukaryota</taxon>
        <taxon>Metazoa</taxon>
        <taxon>Spiralia</taxon>
        <taxon>Lophotrochozoa</taxon>
        <taxon>Annelida</taxon>
        <taxon>Polychaeta</taxon>
        <taxon>Sedentaria</taxon>
        <taxon>Canalipalpata</taxon>
        <taxon>Sabellida</taxon>
        <taxon>Oweniida</taxon>
        <taxon>Oweniidae</taxon>
        <taxon>Owenia</taxon>
    </lineage>
</organism>
<evidence type="ECO:0000313" key="9">
    <source>
        <dbReference type="EMBL" id="CAH1800835.1"/>
    </source>
</evidence>
<dbReference type="Pfam" id="PF00001">
    <property type="entry name" value="7tm_1"/>
    <property type="match status" value="1"/>
</dbReference>
<evidence type="ECO:0000256" key="7">
    <source>
        <dbReference type="ARBA" id="ARBA00023170"/>
    </source>
</evidence>
<comment type="subcellular location">
    <subcellularLocation>
        <location evidence="1">Cell membrane</location>
        <topology evidence="1">Multi-pass membrane protein</topology>
    </subcellularLocation>
</comment>
<keyword evidence="7" id="KW-0675">Receptor</keyword>
<dbReference type="AlphaFoldDB" id="A0A8J1UVT4"/>
<reference evidence="9" key="1">
    <citation type="submission" date="2022-03" db="EMBL/GenBank/DDBJ databases">
        <authorList>
            <person name="Martin C."/>
        </authorList>
    </citation>
    <scope>NUCLEOTIDE SEQUENCE</scope>
</reference>
<keyword evidence="10" id="KW-1185">Reference proteome</keyword>
<evidence type="ECO:0000256" key="3">
    <source>
        <dbReference type="ARBA" id="ARBA00022692"/>
    </source>
</evidence>
<dbReference type="Gene3D" id="1.20.1070.10">
    <property type="entry name" value="Rhodopsin 7-helix transmembrane proteins"/>
    <property type="match status" value="1"/>
</dbReference>
<dbReference type="PROSITE" id="PS50262">
    <property type="entry name" value="G_PROTEIN_RECEP_F1_2"/>
    <property type="match status" value="1"/>
</dbReference>
<evidence type="ECO:0000256" key="1">
    <source>
        <dbReference type="ARBA" id="ARBA00004651"/>
    </source>
</evidence>
<dbReference type="EMBL" id="CAIIXF020000012">
    <property type="protein sequence ID" value="CAH1800835.1"/>
    <property type="molecule type" value="Genomic_DNA"/>
</dbReference>
<keyword evidence="5" id="KW-0297">G-protein coupled receptor</keyword>
<evidence type="ECO:0000256" key="6">
    <source>
        <dbReference type="ARBA" id="ARBA00023136"/>
    </source>
</evidence>
<dbReference type="PRINTS" id="PR00237">
    <property type="entry name" value="GPCRRHODOPSN"/>
</dbReference>
<dbReference type="OrthoDB" id="10037292at2759"/>
<keyword evidence="3" id="KW-0812">Transmembrane</keyword>
<sequence length="388" mass="43151">MAASGTTPSDLDLIPGIDDQSAAIQAYYLFTIAFIGVITNIYVVVSILLRKRLRVSKSAFLIHGCLLNLGLCLYNIPFAVSLISEHRLPPQACETVGSTFVIIVTTSVFNMVAIASSEAYVFVERNLNSEQSGSICCVIFSLMTEYIGSLILHLGPTIIGGTFDYNSKIGNCMIHYGMVKSYISFAMWVSIVTVAIFGVTYYLAMFYRHIKSTARHMIDIAMVTSQNNNLHGEMTIQGVKDLITNSLSRLRVLVGSTIVFVICWYPLYILSMVDWNYTQSAVAYRVLTLVACTYPTIFPIILIVFDRGLNICGQCIDWDRIFNRRGITPRERLIQQSLRESSPRSQRVGCRLSAKTPLPPVSCCNGGNIKPPLCANRFSYCEMHSSDV</sequence>
<dbReference type="GO" id="GO:0005886">
    <property type="term" value="C:plasma membrane"/>
    <property type="evidence" value="ECO:0007669"/>
    <property type="project" value="UniProtKB-SubCell"/>
</dbReference>